<evidence type="ECO:0000313" key="9">
    <source>
        <dbReference type="Proteomes" id="UP000324536"/>
    </source>
</evidence>
<organism evidence="8 9">
    <name type="scientific">Acetobacter vaccinii</name>
    <dbReference type="NCBI Taxonomy" id="2592655"/>
    <lineage>
        <taxon>Bacteria</taxon>
        <taxon>Pseudomonadati</taxon>
        <taxon>Pseudomonadota</taxon>
        <taxon>Alphaproteobacteria</taxon>
        <taxon>Acetobacterales</taxon>
        <taxon>Acetobacteraceae</taxon>
        <taxon>Acetobacter</taxon>
    </lineage>
</organism>
<evidence type="ECO:0000256" key="1">
    <source>
        <dbReference type="ARBA" id="ARBA00022630"/>
    </source>
</evidence>
<feature type="binding site" evidence="6">
    <location>
        <position position="220"/>
    </location>
    <ligand>
        <name>FMN</name>
        <dbReference type="ChEBI" id="CHEBI:58210"/>
    </ligand>
</feature>
<dbReference type="SUPFAM" id="SSF51679">
    <property type="entry name" value="Bacterial luciferase-like"/>
    <property type="match status" value="1"/>
</dbReference>
<keyword evidence="9" id="KW-1185">Reference proteome</keyword>
<evidence type="ECO:0000313" key="8">
    <source>
        <dbReference type="EMBL" id="QEO18163.1"/>
    </source>
</evidence>
<dbReference type="NCBIfam" id="TIGR03860">
    <property type="entry name" value="FMN_nitrolo"/>
    <property type="match status" value="1"/>
</dbReference>
<feature type="binding site" evidence="6">
    <location>
        <position position="56"/>
    </location>
    <ligand>
        <name>FMN</name>
        <dbReference type="ChEBI" id="CHEBI:58210"/>
    </ligand>
</feature>
<evidence type="ECO:0000256" key="4">
    <source>
        <dbReference type="ARBA" id="ARBA00023033"/>
    </source>
</evidence>
<comment type="similarity">
    <text evidence="5">Belongs to the NtaA/SnaA/DszA monooxygenase family.</text>
</comment>
<evidence type="ECO:0000256" key="6">
    <source>
        <dbReference type="PIRSR" id="PIRSR000337-1"/>
    </source>
</evidence>
<dbReference type="Pfam" id="PF00296">
    <property type="entry name" value="Bac_luciferase"/>
    <property type="match status" value="1"/>
</dbReference>
<proteinExistence type="inferred from homology"/>
<gene>
    <name evidence="8" type="ORF">FLP30_10850</name>
</gene>
<keyword evidence="4" id="KW-0503">Monooxygenase</keyword>
<feature type="binding site" evidence="6">
    <location>
        <position position="146"/>
    </location>
    <ligand>
        <name>FMN</name>
        <dbReference type="ChEBI" id="CHEBI:58210"/>
    </ligand>
</feature>
<keyword evidence="3" id="KW-0560">Oxidoreductase</keyword>
<dbReference type="CDD" id="cd01095">
    <property type="entry name" value="Nitrilotriacetate_monoxgenase"/>
    <property type="match status" value="1"/>
</dbReference>
<dbReference type="InterPro" id="IPR016215">
    <property type="entry name" value="NTA_MOA"/>
</dbReference>
<protein>
    <submittedName>
        <fullName evidence="8">LLM class flavin-dependent oxidoreductase</fullName>
    </submittedName>
</protein>
<reference evidence="8 9" key="1">
    <citation type="submission" date="2019-09" db="EMBL/GenBank/DDBJ databases">
        <title>Genome sequencing of strain KACC 21233.</title>
        <authorList>
            <person name="Heo J."/>
            <person name="Kim S.-J."/>
            <person name="Kim J.-S."/>
            <person name="Hong S.-B."/>
            <person name="Kwon S.-W."/>
        </authorList>
    </citation>
    <scope>NUCLEOTIDE SEQUENCE [LARGE SCALE GENOMIC DNA]</scope>
    <source>
        <strain evidence="8 9">KACC 21233</strain>
    </source>
</reference>
<dbReference type="AlphaFoldDB" id="A0A5C1YR01"/>
<dbReference type="Proteomes" id="UP000324536">
    <property type="component" value="Chromosome"/>
</dbReference>
<dbReference type="EMBL" id="CP043506">
    <property type="protein sequence ID" value="QEO18163.1"/>
    <property type="molecule type" value="Genomic_DNA"/>
</dbReference>
<dbReference type="PANTHER" id="PTHR30011">
    <property type="entry name" value="ALKANESULFONATE MONOOXYGENASE-RELATED"/>
    <property type="match status" value="1"/>
</dbReference>
<dbReference type="Gene3D" id="3.20.20.30">
    <property type="entry name" value="Luciferase-like domain"/>
    <property type="match status" value="1"/>
</dbReference>
<dbReference type="InterPro" id="IPR011251">
    <property type="entry name" value="Luciferase-like_dom"/>
</dbReference>
<dbReference type="KEGG" id="acek:FLP30_10850"/>
<dbReference type="OrthoDB" id="6752030at2"/>
<dbReference type="PIRSF" id="PIRSF000337">
    <property type="entry name" value="NTA_MOA"/>
    <property type="match status" value="1"/>
</dbReference>
<dbReference type="GO" id="GO:0004497">
    <property type="term" value="F:monooxygenase activity"/>
    <property type="evidence" value="ECO:0007669"/>
    <property type="project" value="UniProtKB-KW"/>
</dbReference>
<accession>A0A5C1YR01</accession>
<name>A0A5C1YR01_9PROT</name>
<evidence type="ECO:0000256" key="3">
    <source>
        <dbReference type="ARBA" id="ARBA00023002"/>
    </source>
</evidence>
<evidence type="ECO:0000259" key="7">
    <source>
        <dbReference type="Pfam" id="PF00296"/>
    </source>
</evidence>
<feature type="domain" description="Luciferase-like" evidence="7">
    <location>
        <begin position="30"/>
        <end position="387"/>
    </location>
</feature>
<sequence length="440" mass="49164">MSSFIKLGAFLNGSGPHGGIWRHEHIDTEELGTFAYYCKLASRLQDGKFDVLFMNDTISSGLFEPDLIEKNTAATRWDTLTLLAGLSVVTDQIGLVGTANTTYNEPFTLARRLESLDRLSEGRAGWNVVTSLEGGENYNRSDHVLHATRYERAEEFVDVVLGLFNSWDDDAAIKDKESGRWFDAARVKLLNHRGKHFQVKGPLNAPRPVQGWPVIAQAGSSEAGRKLAARIGELIFTAATTIEEGRAFRTEIRQKAEREFGRNPDHLLIMPGVSVTVAETRTEAEAKFDQLHALTDNTIALKSISEFVGLGVDFSQYSLDDLAPLPAVLPDTNRHKSRQKLVADLIKRERPTVRQLLRLLSAGGHRVLVGSPTDIADDFEEWVKAGAADGFNIMTNQTFEAIDDFVRLVVPELQRRGLFKTEYAGRTLRENLYLERPERQ</sequence>
<feature type="binding site" evidence="6">
    <location>
        <position position="221"/>
    </location>
    <ligand>
        <name>FMN</name>
        <dbReference type="ChEBI" id="CHEBI:58210"/>
    </ligand>
</feature>
<feature type="binding site" evidence="6">
    <location>
        <position position="150"/>
    </location>
    <ligand>
        <name>FMN</name>
        <dbReference type="ChEBI" id="CHEBI:58210"/>
    </ligand>
</feature>
<dbReference type="RefSeq" id="WP_149279826.1">
    <property type="nucleotide sequence ID" value="NZ_CP043506.1"/>
</dbReference>
<feature type="binding site" evidence="6">
    <location>
        <position position="98"/>
    </location>
    <ligand>
        <name>FMN</name>
        <dbReference type="ChEBI" id="CHEBI:58210"/>
    </ligand>
</feature>
<dbReference type="InterPro" id="IPR051260">
    <property type="entry name" value="Diverse_substr_monoxygenases"/>
</dbReference>
<keyword evidence="2 6" id="KW-0288">FMN</keyword>
<evidence type="ECO:0000256" key="5">
    <source>
        <dbReference type="ARBA" id="ARBA00033748"/>
    </source>
</evidence>
<keyword evidence="1 6" id="KW-0285">Flavoprotein</keyword>
<evidence type="ECO:0000256" key="2">
    <source>
        <dbReference type="ARBA" id="ARBA00022643"/>
    </source>
</evidence>
<dbReference type="InterPro" id="IPR036661">
    <property type="entry name" value="Luciferase-like_sf"/>
</dbReference>
<dbReference type="GO" id="GO:0016705">
    <property type="term" value="F:oxidoreductase activity, acting on paired donors, with incorporation or reduction of molecular oxygen"/>
    <property type="evidence" value="ECO:0007669"/>
    <property type="project" value="InterPro"/>
</dbReference>
<dbReference type="PANTHER" id="PTHR30011:SF16">
    <property type="entry name" value="C2H2 FINGER DOMAIN TRANSCRIPTION FACTOR (EUROFUNG)-RELATED"/>
    <property type="match status" value="1"/>
</dbReference>